<dbReference type="GO" id="GO:0004497">
    <property type="term" value="F:monooxygenase activity"/>
    <property type="evidence" value="ECO:0007669"/>
    <property type="project" value="UniProtKB-KW"/>
</dbReference>
<organism evidence="1 2">
    <name type="scientific">Saccharobesus litoralis</name>
    <dbReference type="NCBI Taxonomy" id="2172099"/>
    <lineage>
        <taxon>Bacteria</taxon>
        <taxon>Pseudomonadati</taxon>
        <taxon>Pseudomonadota</taxon>
        <taxon>Gammaproteobacteria</taxon>
        <taxon>Alteromonadales</taxon>
        <taxon>Alteromonadaceae</taxon>
        <taxon>Saccharobesus</taxon>
    </lineage>
</organism>
<dbReference type="RefSeq" id="WP_108605025.1">
    <property type="nucleotide sequence ID" value="NZ_CP026604.1"/>
</dbReference>
<dbReference type="Gene3D" id="3.30.70.100">
    <property type="match status" value="1"/>
</dbReference>
<dbReference type="InterPro" id="IPR011008">
    <property type="entry name" value="Dimeric_a/b-barrel"/>
</dbReference>
<keyword evidence="2" id="KW-1185">Reference proteome</keyword>
<dbReference type="PANTHER" id="PTHR37811">
    <property type="entry name" value="BLL5343 PROTEIN"/>
    <property type="match status" value="1"/>
</dbReference>
<accession>A0A2S0VXP2</accession>
<sequence>MLAVIFIAKVGKQDQSYLNAASELRKLAFEQYGCLDFVSATEGPQEIAISYWPDEESIQAWKQDTMHLLAQKYGQEQWYESYQVQIVEVKRQYSFPTAED</sequence>
<dbReference type="Proteomes" id="UP000244441">
    <property type="component" value="Chromosome"/>
</dbReference>
<keyword evidence="1" id="KW-0503">Monooxygenase</keyword>
<dbReference type="AlphaFoldDB" id="A0A2S0VXP2"/>
<name>A0A2S0VXP2_9ALTE</name>
<dbReference type="PANTHER" id="PTHR37811:SF2">
    <property type="entry name" value="ABM DOMAIN-CONTAINING PROTEIN"/>
    <property type="match status" value="1"/>
</dbReference>
<protein>
    <submittedName>
        <fullName evidence="1">Antibiotic biosynthesis monooxygenase</fullName>
    </submittedName>
</protein>
<dbReference type="KEGG" id="cate:C2869_09540"/>
<gene>
    <name evidence="1" type="ORF">C2869_09540</name>
</gene>
<evidence type="ECO:0000313" key="2">
    <source>
        <dbReference type="Proteomes" id="UP000244441"/>
    </source>
</evidence>
<dbReference type="InterPro" id="IPR052936">
    <property type="entry name" value="Jasmonate_Hydroxylase-like"/>
</dbReference>
<dbReference type="SUPFAM" id="SSF54909">
    <property type="entry name" value="Dimeric alpha+beta barrel"/>
    <property type="match status" value="1"/>
</dbReference>
<proteinExistence type="predicted"/>
<dbReference type="OrthoDB" id="9797060at2"/>
<dbReference type="EMBL" id="CP026604">
    <property type="protein sequence ID" value="AWB68984.1"/>
    <property type="molecule type" value="Genomic_DNA"/>
</dbReference>
<keyword evidence="1" id="KW-0560">Oxidoreductase</keyword>
<reference evidence="1 2" key="1">
    <citation type="submission" date="2018-01" db="EMBL/GenBank/DDBJ databases">
        <title>Genome sequence of a Cantenovulum-like bacteria.</title>
        <authorList>
            <person name="Tan W.R."/>
            <person name="Lau N.-S."/>
            <person name="Go F."/>
            <person name="Amirul A.-A.A."/>
        </authorList>
    </citation>
    <scope>NUCLEOTIDE SEQUENCE [LARGE SCALE GENOMIC DNA]</scope>
    <source>
        <strain evidence="1 2">CCB-QB4</strain>
    </source>
</reference>
<evidence type="ECO:0000313" key="1">
    <source>
        <dbReference type="EMBL" id="AWB68984.1"/>
    </source>
</evidence>